<dbReference type="InterPro" id="IPR025105">
    <property type="entry name" value="DUF4010"/>
</dbReference>
<dbReference type="Pfam" id="PF13194">
    <property type="entry name" value="DUF4010"/>
    <property type="match status" value="1"/>
</dbReference>
<feature type="transmembrane region" description="Helical" evidence="1">
    <location>
        <begin position="330"/>
        <end position="350"/>
    </location>
</feature>
<dbReference type="RefSeq" id="WP_233723129.1">
    <property type="nucleotide sequence ID" value="NZ_JAJVCN010000001.1"/>
</dbReference>
<feature type="transmembrane region" description="Helical" evidence="1">
    <location>
        <begin position="390"/>
        <end position="411"/>
    </location>
</feature>
<reference evidence="4 5" key="1">
    <citation type="submission" date="2021-12" db="EMBL/GenBank/DDBJ databases">
        <title>Genome sequence of Kibdelosporangium philippinense ATCC 49844.</title>
        <authorList>
            <person name="Fedorov E.A."/>
            <person name="Omeragic M."/>
            <person name="Shalygina K.F."/>
            <person name="Maclea K.S."/>
        </authorList>
    </citation>
    <scope>NUCLEOTIDE SEQUENCE [LARGE SCALE GENOMIC DNA]</scope>
    <source>
        <strain evidence="4 5">ATCC 49844</strain>
    </source>
</reference>
<feature type="transmembrane region" description="Helical" evidence="1">
    <location>
        <begin position="260"/>
        <end position="280"/>
    </location>
</feature>
<feature type="transmembrane region" description="Helical" evidence="1">
    <location>
        <begin position="173"/>
        <end position="191"/>
    </location>
</feature>
<comment type="caution">
    <text evidence="4">The sequence shown here is derived from an EMBL/GenBank/DDBJ whole genome shotgun (WGS) entry which is preliminary data.</text>
</comment>
<keyword evidence="5" id="KW-1185">Reference proteome</keyword>
<feature type="transmembrane region" description="Helical" evidence="1">
    <location>
        <begin position="140"/>
        <end position="158"/>
    </location>
</feature>
<accession>A0ABS8Z2C5</accession>
<feature type="domain" description="DUF4010" evidence="3">
    <location>
        <begin position="178"/>
        <end position="383"/>
    </location>
</feature>
<keyword evidence="1" id="KW-0472">Membrane</keyword>
<feature type="domain" description="MgtC/SapB/SrpB/YhiD N-terminal" evidence="2">
    <location>
        <begin position="10"/>
        <end position="130"/>
    </location>
</feature>
<gene>
    <name evidence="4" type="ORF">LWC34_04515</name>
</gene>
<evidence type="ECO:0000259" key="2">
    <source>
        <dbReference type="Pfam" id="PF02308"/>
    </source>
</evidence>
<proteinExistence type="predicted"/>
<feature type="transmembrane region" description="Helical" evidence="1">
    <location>
        <begin position="6"/>
        <end position="22"/>
    </location>
</feature>
<name>A0ABS8Z2C5_9PSEU</name>
<feature type="transmembrane region" description="Helical" evidence="1">
    <location>
        <begin position="198"/>
        <end position="220"/>
    </location>
</feature>
<keyword evidence="1" id="KW-0812">Transmembrane</keyword>
<feature type="transmembrane region" description="Helical" evidence="1">
    <location>
        <begin position="43"/>
        <end position="74"/>
    </location>
</feature>
<evidence type="ECO:0000256" key="1">
    <source>
        <dbReference type="SAM" id="Phobius"/>
    </source>
</evidence>
<dbReference type="PANTHER" id="PTHR39084">
    <property type="entry name" value="MEMBRANE PROTEIN-RELATED"/>
    <property type="match status" value="1"/>
</dbReference>
<feature type="transmembrane region" description="Helical" evidence="1">
    <location>
        <begin position="300"/>
        <end position="318"/>
    </location>
</feature>
<feature type="transmembrane region" description="Helical" evidence="1">
    <location>
        <begin position="232"/>
        <end position="253"/>
    </location>
</feature>
<evidence type="ECO:0000313" key="4">
    <source>
        <dbReference type="EMBL" id="MCE7002091.1"/>
    </source>
</evidence>
<dbReference type="InterPro" id="IPR049177">
    <property type="entry name" value="MgtC_SapB_SrpB_YhiD_N"/>
</dbReference>
<organism evidence="4 5">
    <name type="scientific">Kibdelosporangium philippinense</name>
    <dbReference type="NCBI Taxonomy" id="211113"/>
    <lineage>
        <taxon>Bacteria</taxon>
        <taxon>Bacillati</taxon>
        <taxon>Actinomycetota</taxon>
        <taxon>Actinomycetes</taxon>
        <taxon>Pseudonocardiales</taxon>
        <taxon>Pseudonocardiaceae</taxon>
        <taxon>Kibdelosporangium</taxon>
    </lineage>
</organism>
<dbReference type="Proteomes" id="UP001521150">
    <property type="component" value="Unassembled WGS sequence"/>
</dbReference>
<sequence>MDITTALAHLATALAIGLLFGLEREHDTAADRIRPAGSRTFPLIALAGGVAAALSPVALGVGLAAVAALVVAWYLQGARSEHADIGATTEIAAIAAYLLGALAWVRPELAVPAGVVAAALLAAKRPLHRFATRLVTDRDVTDAMTLFVVAFVVLPLLPDRPLGPYGVLNPARIWVLVIAITLIGWAGYLGTRWFGQRWGLIVAGFAGGFVSGSATTAVLARKSATGGASLMPGLLAVNIATLVQMVAVTAVASPAVALRFLPAAAAGILVLLAEIGWLVWRQRPENEDGDTDPLLTRPMSLKSALVLAAVLVILLVTTRAAADWLGGGGALAAAAAGGLADAHASAVAAASLVPQAITVGTAVLACALALATNTVVKLSLAGGLGGGRFALRLAAWLAAPVVAVAVAVFFLV</sequence>
<dbReference type="EMBL" id="JAJVCN010000001">
    <property type="protein sequence ID" value="MCE7002091.1"/>
    <property type="molecule type" value="Genomic_DNA"/>
</dbReference>
<protein>
    <submittedName>
        <fullName evidence="4">DUF4010 domain-containing protein</fullName>
    </submittedName>
</protein>
<keyword evidence="1" id="KW-1133">Transmembrane helix</keyword>
<evidence type="ECO:0000259" key="3">
    <source>
        <dbReference type="Pfam" id="PF13194"/>
    </source>
</evidence>
<evidence type="ECO:0000313" key="5">
    <source>
        <dbReference type="Proteomes" id="UP001521150"/>
    </source>
</evidence>
<dbReference type="Pfam" id="PF02308">
    <property type="entry name" value="MgtC"/>
    <property type="match status" value="1"/>
</dbReference>
<feature type="transmembrane region" description="Helical" evidence="1">
    <location>
        <begin position="356"/>
        <end position="378"/>
    </location>
</feature>
<dbReference type="PANTHER" id="PTHR39084:SF1">
    <property type="entry name" value="DUF4010 DOMAIN-CONTAINING PROTEIN"/>
    <property type="match status" value="1"/>
</dbReference>